<name>A0ACB9SWS7_HOLOL</name>
<sequence>MDNKTRYMIVNWLILSHLILVTAPDRSLNRTKRWIIYPYGGQAKVVIGIAWPIQLGSKQKMSCTVNFQFEFQEPVDVSIFHQFPPIVASRSLAKTVPIRKRSERMAAYKSIEEILNRFWESFKWFILTQFLITSSDVSLNRTKRWIMKPGGGQAKVVLGIAWPIILGSRQAMSCTVNFQFEFQEPQNFSIFHQWPPIVRTRSLDGSKTKRGLSDRMIAYQSMEKVLTSYGMNGPACLLRSICENAMDSVHHDGNGILGELLHIFLSPDYGDGEVEEDLDPVYVDAQQAGYYGVDCLSLYPNCPYGSTVLDVISAFF</sequence>
<organism evidence="1 2">
    <name type="scientific">Holotrichia oblita</name>
    <name type="common">Chafer beetle</name>
    <dbReference type="NCBI Taxonomy" id="644536"/>
    <lineage>
        <taxon>Eukaryota</taxon>
        <taxon>Metazoa</taxon>
        <taxon>Ecdysozoa</taxon>
        <taxon>Arthropoda</taxon>
        <taxon>Hexapoda</taxon>
        <taxon>Insecta</taxon>
        <taxon>Pterygota</taxon>
        <taxon>Neoptera</taxon>
        <taxon>Endopterygota</taxon>
        <taxon>Coleoptera</taxon>
        <taxon>Polyphaga</taxon>
        <taxon>Scarabaeiformia</taxon>
        <taxon>Scarabaeidae</taxon>
        <taxon>Melolonthinae</taxon>
        <taxon>Holotrichia</taxon>
    </lineage>
</organism>
<protein>
    <submittedName>
        <fullName evidence="1">Uncharacterized protein</fullName>
    </submittedName>
</protein>
<evidence type="ECO:0000313" key="2">
    <source>
        <dbReference type="Proteomes" id="UP001056778"/>
    </source>
</evidence>
<comment type="caution">
    <text evidence="1">The sequence shown here is derived from an EMBL/GenBank/DDBJ whole genome shotgun (WGS) entry which is preliminary data.</text>
</comment>
<gene>
    <name evidence="1" type="ORF">MML48_6g00000459</name>
</gene>
<dbReference type="EMBL" id="CM043020">
    <property type="protein sequence ID" value="KAI4459031.1"/>
    <property type="molecule type" value="Genomic_DNA"/>
</dbReference>
<accession>A0ACB9SWS7</accession>
<proteinExistence type="predicted"/>
<reference evidence="1" key="1">
    <citation type="submission" date="2022-04" db="EMBL/GenBank/DDBJ databases">
        <title>Chromosome-scale genome assembly of Holotrichia oblita Faldermann.</title>
        <authorList>
            <person name="Rongchong L."/>
        </authorList>
    </citation>
    <scope>NUCLEOTIDE SEQUENCE</scope>
    <source>
        <strain evidence="1">81SQS9</strain>
    </source>
</reference>
<evidence type="ECO:0000313" key="1">
    <source>
        <dbReference type="EMBL" id="KAI4459031.1"/>
    </source>
</evidence>
<keyword evidence="2" id="KW-1185">Reference proteome</keyword>
<dbReference type="Proteomes" id="UP001056778">
    <property type="component" value="Chromosome 6"/>
</dbReference>